<evidence type="ECO:0000256" key="1">
    <source>
        <dbReference type="SAM" id="MobiDB-lite"/>
    </source>
</evidence>
<dbReference type="OrthoDB" id="3915703at2759"/>
<organism evidence="2 3">
    <name type="scientific">Friedmanniomyces endolithicus</name>
    <dbReference type="NCBI Taxonomy" id="329885"/>
    <lineage>
        <taxon>Eukaryota</taxon>
        <taxon>Fungi</taxon>
        <taxon>Dikarya</taxon>
        <taxon>Ascomycota</taxon>
        <taxon>Pezizomycotina</taxon>
        <taxon>Dothideomycetes</taxon>
        <taxon>Dothideomycetidae</taxon>
        <taxon>Mycosphaerellales</taxon>
        <taxon>Teratosphaeriaceae</taxon>
        <taxon>Friedmanniomyces</taxon>
    </lineage>
</organism>
<reference evidence="2 3" key="1">
    <citation type="submission" date="2017-03" db="EMBL/GenBank/DDBJ databases">
        <title>Genomes of endolithic fungi from Antarctica.</title>
        <authorList>
            <person name="Coleine C."/>
            <person name="Masonjones S."/>
            <person name="Stajich J.E."/>
        </authorList>
    </citation>
    <scope>NUCLEOTIDE SEQUENCE [LARGE SCALE GENOMIC DNA]</scope>
    <source>
        <strain evidence="2 3">CCFEE 5311</strain>
    </source>
</reference>
<dbReference type="EMBL" id="NAJP01000073">
    <property type="protein sequence ID" value="TKA35059.1"/>
    <property type="molecule type" value="Genomic_DNA"/>
</dbReference>
<feature type="compositionally biased region" description="Acidic residues" evidence="1">
    <location>
        <begin position="72"/>
        <end position="89"/>
    </location>
</feature>
<sequence length="292" mass="33095">MSKRERSASLEPVERKEPRRTMEMTIRTRPAPIARLGDEIRGGGDTSGESPRRTEVVEQRYSKRLRKKREQEELEYGDEEWEGFGDWEPGDLPTADSGDHKEGGEGRLTLAALRSMEGKDDNISERLPLIRACDLPGDVLTICRDDGDEDDEGYAHTDINVELTSFPKPQGKIDHTGAIAKYWGPGRLVQLLDQKLIPKEVIPLDEPSGGAFRDLPVERWPGKLHHQLAVLALSAELGDANHYLLEAYEERRTESGRPRLGLQIDDVWQARMAVEQARHQRVVWHLRDGPRS</sequence>
<feature type="compositionally biased region" description="Basic and acidic residues" evidence="1">
    <location>
        <begin position="1"/>
        <end position="22"/>
    </location>
</feature>
<dbReference type="AlphaFoldDB" id="A0A4V5N8S4"/>
<protein>
    <submittedName>
        <fullName evidence="2">Uncharacterized protein</fullName>
    </submittedName>
</protein>
<proteinExistence type="predicted"/>
<evidence type="ECO:0000313" key="2">
    <source>
        <dbReference type="EMBL" id="TKA35059.1"/>
    </source>
</evidence>
<name>A0A4V5N8S4_9PEZI</name>
<accession>A0A4V5N8S4</accession>
<comment type="caution">
    <text evidence="2">The sequence shown here is derived from an EMBL/GenBank/DDBJ whole genome shotgun (WGS) entry which is preliminary data.</text>
</comment>
<evidence type="ECO:0000313" key="3">
    <source>
        <dbReference type="Proteomes" id="UP000310066"/>
    </source>
</evidence>
<feature type="compositionally biased region" description="Basic and acidic residues" evidence="1">
    <location>
        <begin position="50"/>
        <end position="61"/>
    </location>
</feature>
<feature type="region of interest" description="Disordered" evidence="1">
    <location>
        <begin position="1"/>
        <end position="104"/>
    </location>
</feature>
<dbReference type="Proteomes" id="UP000310066">
    <property type="component" value="Unassembled WGS sequence"/>
</dbReference>
<gene>
    <name evidence="2" type="ORF">B0A54_14567</name>
</gene>